<proteinExistence type="predicted"/>
<organism evidence="2 3">
    <name type="scientific">Trichuris trichiura</name>
    <name type="common">Whipworm</name>
    <name type="synonym">Trichocephalus trichiurus</name>
    <dbReference type="NCBI Taxonomy" id="36087"/>
    <lineage>
        <taxon>Eukaryota</taxon>
        <taxon>Metazoa</taxon>
        <taxon>Ecdysozoa</taxon>
        <taxon>Nematoda</taxon>
        <taxon>Enoplea</taxon>
        <taxon>Dorylaimia</taxon>
        <taxon>Trichinellida</taxon>
        <taxon>Trichuridae</taxon>
        <taxon>Trichuris</taxon>
    </lineage>
</organism>
<evidence type="ECO:0000313" key="3">
    <source>
        <dbReference type="Proteomes" id="UP000030665"/>
    </source>
</evidence>
<dbReference type="EMBL" id="HG805918">
    <property type="protein sequence ID" value="CDW54836.1"/>
    <property type="molecule type" value="Genomic_DNA"/>
</dbReference>
<protein>
    <submittedName>
        <fullName evidence="2">Uncharacterized protein</fullName>
    </submittedName>
</protein>
<dbReference type="OrthoDB" id="73788at2759"/>
<keyword evidence="3" id="KW-1185">Reference proteome</keyword>
<dbReference type="Proteomes" id="UP000030665">
    <property type="component" value="Unassembled WGS sequence"/>
</dbReference>
<evidence type="ECO:0000313" key="2">
    <source>
        <dbReference type="EMBL" id="CDW54836.1"/>
    </source>
</evidence>
<dbReference type="STRING" id="36087.A0A077Z455"/>
<dbReference type="AlphaFoldDB" id="A0A077Z455"/>
<gene>
    <name evidence="2" type="ORF">TTRE_0000310601</name>
</gene>
<name>A0A077Z455_TRITR</name>
<feature type="region of interest" description="Disordered" evidence="1">
    <location>
        <begin position="255"/>
        <end position="284"/>
    </location>
</feature>
<evidence type="ECO:0000256" key="1">
    <source>
        <dbReference type="SAM" id="MobiDB-lite"/>
    </source>
</evidence>
<reference evidence="2" key="2">
    <citation type="submission" date="2014-03" db="EMBL/GenBank/DDBJ databases">
        <title>The whipworm genome and dual-species transcriptomics of an intimate host-pathogen interaction.</title>
        <authorList>
            <person name="Foth B.J."/>
            <person name="Tsai I.J."/>
            <person name="Reid A.J."/>
            <person name="Bancroft A.J."/>
            <person name="Nichol S."/>
            <person name="Tracey A."/>
            <person name="Holroyd N."/>
            <person name="Cotton J.A."/>
            <person name="Stanley E.J."/>
            <person name="Zarowiecki M."/>
            <person name="Liu J.Z."/>
            <person name="Huckvale T."/>
            <person name="Cooper P.J."/>
            <person name="Grencis R.K."/>
            <person name="Berriman M."/>
        </authorList>
    </citation>
    <scope>NUCLEOTIDE SEQUENCE [LARGE SCALE GENOMIC DNA]</scope>
</reference>
<reference evidence="2" key="1">
    <citation type="submission" date="2014-01" db="EMBL/GenBank/DDBJ databases">
        <authorList>
            <person name="Aslett M."/>
        </authorList>
    </citation>
    <scope>NUCLEOTIDE SEQUENCE</scope>
</reference>
<sequence>MIKRFFRLRSCNKSPSVFSRNGAILKLNIETFPLLVLADYISALRGGCFEIVPAHSLPTVLVLPKSKRKSKRHFPLCIVHAALCKTLSTLALVRQDLTEFGEAVRDEGSSLMSMTTNALRDQAGSFEAASNMMKSFVDTVSYVLFEDTTKGEELFEEPIVADSSVGAFNFETLDLEPAGNPETYALWQSTFNLREREAECERLLQSQPELLEVYQNLVTSETVVSIAFFSLPIAFRFLEKSIALRFAQTVQSSSTAHSPKDAGKKCFGGSSNDSTLEVRDDDDEGAVIVSHRAVNDQFEPQ</sequence>
<accession>A0A077Z455</accession>